<evidence type="ECO:0000313" key="3">
    <source>
        <dbReference type="Proteomes" id="UP000789396"/>
    </source>
</evidence>
<protein>
    <submittedName>
        <fullName evidence="2">9920_t:CDS:1</fullName>
    </submittedName>
</protein>
<organism evidence="2 3">
    <name type="scientific">Racocetra fulgida</name>
    <dbReference type="NCBI Taxonomy" id="60492"/>
    <lineage>
        <taxon>Eukaryota</taxon>
        <taxon>Fungi</taxon>
        <taxon>Fungi incertae sedis</taxon>
        <taxon>Mucoromycota</taxon>
        <taxon>Glomeromycotina</taxon>
        <taxon>Glomeromycetes</taxon>
        <taxon>Diversisporales</taxon>
        <taxon>Gigasporaceae</taxon>
        <taxon>Racocetra</taxon>
    </lineage>
</organism>
<evidence type="ECO:0000313" key="2">
    <source>
        <dbReference type="EMBL" id="CAG8570199.1"/>
    </source>
</evidence>
<feature type="transmembrane region" description="Helical" evidence="1">
    <location>
        <begin position="12"/>
        <end position="29"/>
    </location>
</feature>
<dbReference type="AlphaFoldDB" id="A0A9N9BN70"/>
<keyword evidence="1" id="KW-0472">Membrane</keyword>
<keyword evidence="1" id="KW-0812">Transmembrane</keyword>
<dbReference type="Pfam" id="PF17254">
    <property type="entry name" value="DUF5321"/>
    <property type="match status" value="1"/>
</dbReference>
<evidence type="ECO:0000256" key="1">
    <source>
        <dbReference type="SAM" id="Phobius"/>
    </source>
</evidence>
<proteinExistence type="predicted"/>
<sequence length="74" mass="8773">MAMNKYKPFLYQYAVWAVFGSAAIHLLWTKNEYREYKERMDFKISKLEDLIERLKRDAGGRFVNDTVLAKSIPP</sequence>
<dbReference type="InterPro" id="IPR035213">
    <property type="entry name" value="DUF5321"/>
</dbReference>
<accession>A0A9N9BN70</accession>
<comment type="caution">
    <text evidence="2">The sequence shown here is derived from an EMBL/GenBank/DDBJ whole genome shotgun (WGS) entry which is preliminary data.</text>
</comment>
<feature type="non-terminal residue" evidence="2">
    <location>
        <position position="74"/>
    </location>
</feature>
<reference evidence="2" key="1">
    <citation type="submission" date="2021-06" db="EMBL/GenBank/DDBJ databases">
        <authorList>
            <person name="Kallberg Y."/>
            <person name="Tangrot J."/>
            <person name="Rosling A."/>
        </authorList>
    </citation>
    <scope>NUCLEOTIDE SEQUENCE</scope>
    <source>
        <strain evidence="2">IN212</strain>
    </source>
</reference>
<keyword evidence="1" id="KW-1133">Transmembrane helix</keyword>
<gene>
    <name evidence="2" type="ORF">RFULGI_LOCUS5422</name>
</gene>
<dbReference type="OrthoDB" id="2253354at2759"/>
<dbReference type="EMBL" id="CAJVPZ010006158">
    <property type="protein sequence ID" value="CAG8570199.1"/>
    <property type="molecule type" value="Genomic_DNA"/>
</dbReference>
<keyword evidence="3" id="KW-1185">Reference proteome</keyword>
<dbReference type="Proteomes" id="UP000789396">
    <property type="component" value="Unassembled WGS sequence"/>
</dbReference>
<name>A0A9N9BN70_9GLOM</name>